<dbReference type="EMBL" id="CM044701">
    <property type="protein sequence ID" value="KAI5680599.1"/>
    <property type="molecule type" value="Genomic_DNA"/>
</dbReference>
<reference evidence="2" key="1">
    <citation type="journal article" date="2023" name="Nat. Plants">
        <title>Single-cell RNA sequencing provides a high-resolution roadmap for understanding the multicellular compartmentation of specialized metabolism.</title>
        <authorList>
            <person name="Sun S."/>
            <person name="Shen X."/>
            <person name="Li Y."/>
            <person name="Li Y."/>
            <person name="Wang S."/>
            <person name="Li R."/>
            <person name="Zhang H."/>
            <person name="Shen G."/>
            <person name="Guo B."/>
            <person name="Wei J."/>
            <person name="Xu J."/>
            <person name="St-Pierre B."/>
            <person name="Chen S."/>
            <person name="Sun C."/>
        </authorList>
    </citation>
    <scope>NUCLEOTIDE SEQUENCE [LARGE SCALE GENOMIC DNA]</scope>
</reference>
<organism evidence="1 2">
    <name type="scientific">Catharanthus roseus</name>
    <name type="common">Madagascar periwinkle</name>
    <name type="synonym">Vinca rosea</name>
    <dbReference type="NCBI Taxonomy" id="4058"/>
    <lineage>
        <taxon>Eukaryota</taxon>
        <taxon>Viridiplantae</taxon>
        <taxon>Streptophyta</taxon>
        <taxon>Embryophyta</taxon>
        <taxon>Tracheophyta</taxon>
        <taxon>Spermatophyta</taxon>
        <taxon>Magnoliopsida</taxon>
        <taxon>eudicotyledons</taxon>
        <taxon>Gunneridae</taxon>
        <taxon>Pentapetalae</taxon>
        <taxon>asterids</taxon>
        <taxon>lamiids</taxon>
        <taxon>Gentianales</taxon>
        <taxon>Apocynaceae</taxon>
        <taxon>Rauvolfioideae</taxon>
        <taxon>Vinceae</taxon>
        <taxon>Catharanthinae</taxon>
        <taxon>Catharanthus</taxon>
    </lineage>
</organism>
<sequence length="284" mass="31664">MVNMHNKMSLSKAMNARIMGSGKETMILAHGYGGDQSVWDKVLSSSSSSSSSLLLSFKILVFDWSFSGAINKDLNLFDASKYSCYDAFADDLIALLEELNFKSSSPSIFVGHSMSGIIGCIASLKRPDLFSRLVMVSSSPRFINSEDYEGGFEISDIEQLFKSIETNYDQWATGFASIVVDRRDPSSIEKFSKSLKRMGSEIALPLAKIIFLSDHRDILEQVKIPCTIIHTTNDIVVPNSVPIYMQKKIPAQTTLEIIETEGHFPQLTAHDQFIEVLKDRILNN</sequence>
<evidence type="ECO:0000313" key="2">
    <source>
        <dbReference type="Proteomes" id="UP001060085"/>
    </source>
</evidence>
<accession>A0ACC0C6N3</accession>
<gene>
    <name evidence="1" type="ORF">M9H77_01826</name>
</gene>
<proteinExistence type="predicted"/>
<dbReference type="Proteomes" id="UP001060085">
    <property type="component" value="Linkage Group LG01"/>
</dbReference>
<protein>
    <submittedName>
        <fullName evidence="1">Uncharacterized protein</fullName>
    </submittedName>
</protein>
<name>A0ACC0C6N3_CATRO</name>
<keyword evidence="2" id="KW-1185">Reference proteome</keyword>
<evidence type="ECO:0000313" key="1">
    <source>
        <dbReference type="EMBL" id="KAI5680599.1"/>
    </source>
</evidence>
<comment type="caution">
    <text evidence="1">The sequence shown here is derived from an EMBL/GenBank/DDBJ whole genome shotgun (WGS) entry which is preliminary data.</text>
</comment>